<evidence type="ECO:0000256" key="1">
    <source>
        <dbReference type="SAM" id="MobiDB-lite"/>
    </source>
</evidence>
<name>A0A7W9B1X0_9HYPH</name>
<gene>
    <name evidence="2" type="ORF">FHS76_004399</name>
</gene>
<evidence type="ECO:0000313" key="2">
    <source>
        <dbReference type="EMBL" id="MBB5704481.1"/>
    </source>
</evidence>
<organism evidence="2 3">
    <name type="scientific">Brucella daejeonensis</name>
    <dbReference type="NCBI Taxonomy" id="659015"/>
    <lineage>
        <taxon>Bacteria</taxon>
        <taxon>Pseudomonadati</taxon>
        <taxon>Pseudomonadota</taxon>
        <taxon>Alphaproteobacteria</taxon>
        <taxon>Hyphomicrobiales</taxon>
        <taxon>Brucellaceae</taxon>
        <taxon>Brucella/Ochrobactrum group</taxon>
        <taxon>Brucella</taxon>
    </lineage>
</organism>
<feature type="region of interest" description="Disordered" evidence="1">
    <location>
        <begin position="45"/>
        <end position="80"/>
    </location>
</feature>
<sequence>MAWVERANRHDGAVFRGSDHWGNLDPKSFSAHGLRSGYLTEAARNGVPCPKRCSSRSTNPSVRRTLRATTLNGPGVKPRG</sequence>
<dbReference type="Proteomes" id="UP000555546">
    <property type="component" value="Unassembled WGS sequence"/>
</dbReference>
<feature type="compositionally biased region" description="Polar residues" evidence="1">
    <location>
        <begin position="55"/>
        <end position="72"/>
    </location>
</feature>
<comment type="caution">
    <text evidence="2">The sequence shown here is derived from an EMBL/GenBank/DDBJ whole genome shotgun (WGS) entry which is preliminary data.</text>
</comment>
<accession>A0A7W9B1X0</accession>
<protein>
    <submittedName>
        <fullName evidence="2">Uncharacterized protein</fullName>
    </submittedName>
</protein>
<keyword evidence="3" id="KW-1185">Reference proteome</keyword>
<dbReference type="AlphaFoldDB" id="A0A7W9B1X0"/>
<reference evidence="2 3" key="1">
    <citation type="submission" date="2020-08" db="EMBL/GenBank/DDBJ databases">
        <title>Genomic Encyclopedia of Type Strains, Phase IV (KMG-IV): sequencing the most valuable type-strain genomes for metagenomic binning, comparative biology and taxonomic classification.</title>
        <authorList>
            <person name="Goeker M."/>
        </authorList>
    </citation>
    <scope>NUCLEOTIDE SEQUENCE [LARGE SCALE GENOMIC DNA]</scope>
    <source>
        <strain evidence="2 3">DSM 26944</strain>
    </source>
</reference>
<proteinExistence type="predicted"/>
<evidence type="ECO:0000313" key="3">
    <source>
        <dbReference type="Proteomes" id="UP000555546"/>
    </source>
</evidence>
<dbReference type="EMBL" id="JACIJG010000032">
    <property type="protein sequence ID" value="MBB5704481.1"/>
    <property type="molecule type" value="Genomic_DNA"/>
</dbReference>